<evidence type="ECO:0000256" key="6">
    <source>
        <dbReference type="ARBA" id="ARBA00022552"/>
    </source>
</evidence>
<evidence type="ECO:0000256" key="7">
    <source>
        <dbReference type="ARBA" id="ARBA00022603"/>
    </source>
</evidence>
<dbReference type="InterPro" id="IPR006700">
    <property type="entry name" value="RsmE"/>
</dbReference>
<dbReference type="EMBL" id="CP021109">
    <property type="protein sequence ID" value="ARP88792.1"/>
    <property type="molecule type" value="Genomic_DNA"/>
</dbReference>
<dbReference type="RefSeq" id="WP_086073703.1">
    <property type="nucleotide sequence ID" value="NZ_CP021109.1"/>
</dbReference>
<organism evidence="16 17">
    <name type="scientific">Bordetella genomosp. 9</name>
    <dbReference type="NCBI Taxonomy" id="1416803"/>
    <lineage>
        <taxon>Bacteria</taxon>
        <taxon>Pseudomonadati</taxon>
        <taxon>Pseudomonadota</taxon>
        <taxon>Betaproteobacteria</taxon>
        <taxon>Burkholderiales</taxon>
        <taxon>Alcaligenaceae</taxon>
        <taxon>Bordetella</taxon>
    </lineage>
</organism>
<dbReference type="Pfam" id="PF04452">
    <property type="entry name" value="Methyltrans_RNA"/>
    <property type="match status" value="1"/>
</dbReference>
<dbReference type="NCBIfam" id="NF008692">
    <property type="entry name" value="PRK11713.1-5"/>
    <property type="match status" value="1"/>
</dbReference>
<dbReference type="PANTHER" id="PTHR30027:SF3">
    <property type="entry name" value="16S RRNA (URACIL(1498)-N(3))-METHYLTRANSFERASE"/>
    <property type="match status" value="1"/>
</dbReference>
<dbReference type="GO" id="GO:0005737">
    <property type="term" value="C:cytoplasm"/>
    <property type="evidence" value="ECO:0007669"/>
    <property type="project" value="UniProtKB-SubCell"/>
</dbReference>
<dbReference type="InterPro" id="IPR046887">
    <property type="entry name" value="RsmE_PUA-like"/>
</dbReference>
<dbReference type="InterPro" id="IPR015947">
    <property type="entry name" value="PUA-like_sf"/>
</dbReference>
<gene>
    <name evidence="16" type="ORF">CAL13_17225</name>
</gene>
<dbReference type="Proteomes" id="UP000194139">
    <property type="component" value="Chromosome"/>
</dbReference>
<dbReference type="PANTHER" id="PTHR30027">
    <property type="entry name" value="RIBOSOMAL RNA SMALL SUBUNIT METHYLTRANSFERASE E"/>
    <property type="match status" value="1"/>
</dbReference>
<feature type="region of interest" description="Disordered" evidence="13">
    <location>
        <begin position="244"/>
        <end position="265"/>
    </location>
</feature>
<keyword evidence="6 12" id="KW-0698">rRNA processing</keyword>
<dbReference type="AlphaFoldDB" id="A0A1W6Z608"/>
<evidence type="ECO:0000256" key="3">
    <source>
        <dbReference type="ARBA" id="ARBA00012328"/>
    </source>
</evidence>
<evidence type="ECO:0000256" key="11">
    <source>
        <dbReference type="ARBA" id="ARBA00047944"/>
    </source>
</evidence>
<keyword evidence="9 12" id="KW-0949">S-adenosyl-L-methionine</keyword>
<dbReference type="PIRSF" id="PIRSF015601">
    <property type="entry name" value="MTase_slr0722"/>
    <property type="match status" value="1"/>
</dbReference>
<dbReference type="SUPFAM" id="SSF88697">
    <property type="entry name" value="PUA domain-like"/>
    <property type="match status" value="1"/>
</dbReference>
<sequence length="265" mass="27938">MPTPRFHCPFALSAHARIELPDAIAHHAVRVLRLRDGDALVLFDGQGGEYPATLRVAGKTAHAELGARDAREAELAGSITLVQGLPSGDKMDWIVEKAVELGVQRLVPIAAQRSVLQLNGDRQDKRLAHWRRIAAAASEQCGRNRLMCIEPVTTLTNWLTASSAEPRLLCHPEDGASLKPSLEPARRAGAVALLVGPEGGWTDAERDASRAAGATPVSFGTRVLRTETAGLALVAAATALLEWDGPAPAGPAAQSETDSGQPASP</sequence>
<comment type="function">
    <text evidence="10 12">Specifically methylates the N3 position of the uracil ring of uridine 1498 (m3U1498) in 16S rRNA. Acts on the fully assembled 30S ribosomal subunit.</text>
</comment>
<evidence type="ECO:0000256" key="9">
    <source>
        <dbReference type="ARBA" id="ARBA00022691"/>
    </source>
</evidence>
<keyword evidence="7 12" id="KW-0489">Methyltransferase</keyword>
<dbReference type="Gene3D" id="2.40.240.20">
    <property type="entry name" value="Hypothetical PUA domain-like, domain 1"/>
    <property type="match status" value="1"/>
</dbReference>
<evidence type="ECO:0000256" key="13">
    <source>
        <dbReference type="SAM" id="MobiDB-lite"/>
    </source>
</evidence>
<evidence type="ECO:0000256" key="8">
    <source>
        <dbReference type="ARBA" id="ARBA00022679"/>
    </source>
</evidence>
<keyword evidence="5 12" id="KW-0963">Cytoplasm</keyword>
<evidence type="ECO:0000256" key="12">
    <source>
        <dbReference type="PIRNR" id="PIRNR015601"/>
    </source>
</evidence>
<comment type="similarity">
    <text evidence="2 12">Belongs to the RNA methyltransferase RsmE family.</text>
</comment>
<dbReference type="InterPro" id="IPR046886">
    <property type="entry name" value="RsmE_MTase_dom"/>
</dbReference>
<comment type="subcellular location">
    <subcellularLocation>
        <location evidence="1 12">Cytoplasm</location>
    </subcellularLocation>
</comment>
<name>A0A1W6Z608_9BORD</name>
<protein>
    <recommendedName>
        <fullName evidence="4 12">Ribosomal RNA small subunit methyltransferase E</fullName>
        <ecNumber evidence="3 12">2.1.1.193</ecNumber>
    </recommendedName>
</protein>
<feature type="domain" description="Ribosomal RNA small subunit methyltransferase E methyltransferase" evidence="14">
    <location>
        <begin position="78"/>
        <end position="236"/>
    </location>
</feature>
<evidence type="ECO:0000256" key="4">
    <source>
        <dbReference type="ARBA" id="ARBA00013673"/>
    </source>
</evidence>
<evidence type="ECO:0000256" key="5">
    <source>
        <dbReference type="ARBA" id="ARBA00022490"/>
    </source>
</evidence>
<evidence type="ECO:0000256" key="1">
    <source>
        <dbReference type="ARBA" id="ARBA00004496"/>
    </source>
</evidence>
<evidence type="ECO:0000313" key="17">
    <source>
        <dbReference type="Proteomes" id="UP000194139"/>
    </source>
</evidence>
<dbReference type="InterPro" id="IPR029026">
    <property type="entry name" value="tRNA_m1G_MTases_N"/>
</dbReference>
<keyword evidence="8 12" id="KW-0808">Transferase</keyword>
<evidence type="ECO:0000259" key="14">
    <source>
        <dbReference type="Pfam" id="PF04452"/>
    </source>
</evidence>
<dbReference type="Gene3D" id="3.40.1280.10">
    <property type="match status" value="1"/>
</dbReference>
<dbReference type="InterPro" id="IPR029028">
    <property type="entry name" value="Alpha/beta_knot_MTases"/>
</dbReference>
<dbReference type="GO" id="GO:0070042">
    <property type="term" value="F:rRNA (uridine-N3-)-methyltransferase activity"/>
    <property type="evidence" value="ECO:0007669"/>
    <property type="project" value="TreeGrafter"/>
</dbReference>
<dbReference type="Pfam" id="PF20260">
    <property type="entry name" value="PUA_4"/>
    <property type="match status" value="1"/>
</dbReference>
<comment type="catalytic activity">
    <reaction evidence="11 12">
        <text>uridine(1498) in 16S rRNA + S-adenosyl-L-methionine = N(3)-methyluridine(1498) in 16S rRNA + S-adenosyl-L-homocysteine + H(+)</text>
        <dbReference type="Rhea" id="RHEA:42920"/>
        <dbReference type="Rhea" id="RHEA-COMP:10283"/>
        <dbReference type="Rhea" id="RHEA-COMP:10284"/>
        <dbReference type="ChEBI" id="CHEBI:15378"/>
        <dbReference type="ChEBI" id="CHEBI:57856"/>
        <dbReference type="ChEBI" id="CHEBI:59789"/>
        <dbReference type="ChEBI" id="CHEBI:65315"/>
        <dbReference type="ChEBI" id="CHEBI:74502"/>
        <dbReference type="EC" id="2.1.1.193"/>
    </reaction>
</comment>
<dbReference type="CDD" id="cd18084">
    <property type="entry name" value="RsmE-like"/>
    <property type="match status" value="1"/>
</dbReference>
<feature type="domain" description="Ribosomal RNA small subunit methyltransferase E PUA-like" evidence="15">
    <location>
        <begin position="20"/>
        <end position="59"/>
    </location>
</feature>
<proteinExistence type="inferred from homology"/>
<dbReference type="EC" id="2.1.1.193" evidence="3 12"/>
<evidence type="ECO:0000313" key="16">
    <source>
        <dbReference type="EMBL" id="ARP88792.1"/>
    </source>
</evidence>
<feature type="compositionally biased region" description="Polar residues" evidence="13">
    <location>
        <begin position="254"/>
        <end position="265"/>
    </location>
</feature>
<evidence type="ECO:0000259" key="15">
    <source>
        <dbReference type="Pfam" id="PF20260"/>
    </source>
</evidence>
<accession>A0A1W6Z608</accession>
<evidence type="ECO:0000256" key="10">
    <source>
        <dbReference type="ARBA" id="ARBA00025699"/>
    </source>
</evidence>
<dbReference type="NCBIfam" id="TIGR00046">
    <property type="entry name" value="RsmE family RNA methyltransferase"/>
    <property type="match status" value="1"/>
</dbReference>
<keyword evidence="17" id="KW-1185">Reference proteome</keyword>
<evidence type="ECO:0000256" key="2">
    <source>
        <dbReference type="ARBA" id="ARBA00005528"/>
    </source>
</evidence>
<dbReference type="GO" id="GO:0070475">
    <property type="term" value="P:rRNA base methylation"/>
    <property type="evidence" value="ECO:0007669"/>
    <property type="project" value="TreeGrafter"/>
</dbReference>
<reference evidence="16 17" key="1">
    <citation type="submission" date="2017-05" db="EMBL/GenBank/DDBJ databases">
        <title>Complete and WGS of Bordetella genogroups.</title>
        <authorList>
            <person name="Spilker T."/>
            <person name="LiPuma J."/>
        </authorList>
    </citation>
    <scope>NUCLEOTIDE SEQUENCE [LARGE SCALE GENOMIC DNA]</scope>
    <source>
        <strain evidence="16 17">AU17164</strain>
    </source>
</reference>
<dbReference type="SUPFAM" id="SSF75217">
    <property type="entry name" value="alpha/beta knot"/>
    <property type="match status" value="1"/>
</dbReference>